<comment type="caution">
    <text evidence="2">The sequence shown here is derived from an EMBL/GenBank/DDBJ whole genome shotgun (WGS) entry which is preliminary data.</text>
</comment>
<protein>
    <submittedName>
        <fullName evidence="2">Uncharacterized protein</fullName>
    </submittedName>
</protein>
<proteinExistence type="predicted"/>
<dbReference type="AlphaFoldDB" id="A0AAW1J8E4"/>
<organism evidence="2 3">
    <name type="scientific">Saponaria officinalis</name>
    <name type="common">Common soapwort</name>
    <name type="synonym">Lychnis saponaria</name>
    <dbReference type="NCBI Taxonomy" id="3572"/>
    <lineage>
        <taxon>Eukaryota</taxon>
        <taxon>Viridiplantae</taxon>
        <taxon>Streptophyta</taxon>
        <taxon>Embryophyta</taxon>
        <taxon>Tracheophyta</taxon>
        <taxon>Spermatophyta</taxon>
        <taxon>Magnoliopsida</taxon>
        <taxon>eudicotyledons</taxon>
        <taxon>Gunneridae</taxon>
        <taxon>Pentapetalae</taxon>
        <taxon>Caryophyllales</taxon>
        <taxon>Caryophyllaceae</taxon>
        <taxon>Caryophylleae</taxon>
        <taxon>Saponaria</taxon>
    </lineage>
</organism>
<name>A0AAW1J8E4_SAPOF</name>
<sequence length="203" mass="23454">MVLWEITLATAYFLGLRRTYRLALKIQRRLIPQKHVKFRQFTHRRTRAAFDIALRIHRSIQERDIEVGRNLGNRILRWLDRLKPSANIRGAPQEKLPGQNNLNTSSTKQAADHYPKNPSNAQRLSTRSVEKGSGRQHFTAARNTWSTSIPSIAMMMRPPMMAGSTTQYRRLYTTGSDFSKLSCRTLGVGGVVREDIMMWMLRK</sequence>
<dbReference type="Proteomes" id="UP001443914">
    <property type="component" value="Unassembled WGS sequence"/>
</dbReference>
<evidence type="ECO:0000256" key="1">
    <source>
        <dbReference type="SAM" id="MobiDB-lite"/>
    </source>
</evidence>
<reference evidence="2" key="1">
    <citation type="submission" date="2024-03" db="EMBL/GenBank/DDBJ databases">
        <title>WGS assembly of Saponaria officinalis var. Norfolk2.</title>
        <authorList>
            <person name="Jenkins J."/>
            <person name="Shu S."/>
            <person name="Grimwood J."/>
            <person name="Barry K."/>
            <person name="Goodstein D."/>
            <person name="Schmutz J."/>
            <person name="Leebens-Mack J."/>
            <person name="Osbourn A."/>
        </authorList>
    </citation>
    <scope>NUCLEOTIDE SEQUENCE [LARGE SCALE GENOMIC DNA]</scope>
    <source>
        <strain evidence="2">JIC</strain>
    </source>
</reference>
<feature type="compositionally biased region" description="Polar residues" evidence="1">
    <location>
        <begin position="117"/>
        <end position="127"/>
    </location>
</feature>
<feature type="region of interest" description="Disordered" evidence="1">
    <location>
        <begin position="89"/>
        <end position="138"/>
    </location>
</feature>
<gene>
    <name evidence="2" type="ORF">RND81_08G145700</name>
</gene>
<keyword evidence="3" id="KW-1185">Reference proteome</keyword>
<feature type="compositionally biased region" description="Polar residues" evidence="1">
    <location>
        <begin position="98"/>
        <end position="109"/>
    </location>
</feature>
<dbReference type="EMBL" id="JBDFQZ010000008">
    <property type="protein sequence ID" value="KAK9698986.1"/>
    <property type="molecule type" value="Genomic_DNA"/>
</dbReference>
<dbReference type="PANTHER" id="PTHR35998">
    <property type="entry name" value="OS02G0127900 PROTEIN"/>
    <property type="match status" value="1"/>
</dbReference>
<evidence type="ECO:0000313" key="2">
    <source>
        <dbReference type="EMBL" id="KAK9698986.1"/>
    </source>
</evidence>
<evidence type="ECO:0000313" key="3">
    <source>
        <dbReference type="Proteomes" id="UP001443914"/>
    </source>
</evidence>
<accession>A0AAW1J8E4</accession>
<dbReference type="PANTHER" id="PTHR35998:SF1">
    <property type="entry name" value="OS02G0127900 PROTEIN"/>
    <property type="match status" value="1"/>
</dbReference>